<feature type="transmembrane region" description="Helical" evidence="2">
    <location>
        <begin position="130"/>
        <end position="149"/>
    </location>
</feature>
<keyword evidence="2" id="KW-1133">Transmembrane helix</keyword>
<dbReference type="InterPro" id="IPR012472">
    <property type="entry name" value="MCP1_TM"/>
</dbReference>
<keyword evidence="2" id="KW-0812">Transmembrane</keyword>
<keyword evidence="5" id="KW-1185">Reference proteome</keyword>
<dbReference type="Pfam" id="PF07950">
    <property type="entry name" value="MCP1_TM"/>
    <property type="match status" value="1"/>
</dbReference>
<feature type="region of interest" description="Disordered" evidence="1">
    <location>
        <begin position="1"/>
        <end position="67"/>
    </location>
</feature>
<evidence type="ECO:0000259" key="3">
    <source>
        <dbReference type="Pfam" id="PF07950"/>
    </source>
</evidence>
<protein>
    <recommendedName>
        <fullName evidence="3">Mitochondrial adapter protein MCP1 transmembrane domain-containing protein</fullName>
    </recommendedName>
</protein>
<dbReference type="AlphaFoldDB" id="A0A8H7E5U3"/>
<feature type="transmembrane region" description="Helical" evidence="2">
    <location>
        <begin position="175"/>
        <end position="195"/>
    </location>
</feature>
<dbReference type="PANTHER" id="PTHR38409">
    <property type="entry name" value="MDM10-COMPLEMENTING PROTEIN 1"/>
    <property type="match status" value="1"/>
</dbReference>
<dbReference type="EMBL" id="JAACFV010000019">
    <property type="protein sequence ID" value="KAF7511569.1"/>
    <property type="molecule type" value="Genomic_DNA"/>
</dbReference>
<organism evidence="4 5">
    <name type="scientific">Endocarpon pusillum</name>
    <dbReference type="NCBI Taxonomy" id="364733"/>
    <lineage>
        <taxon>Eukaryota</taxon>
        <taxon>Fungi</taxon>
        <taxon>Dikarya</taxon>
        <taxon>Ascomycota</taxon>
        <taxon>Pezizomycotina</taxon>
        <taxon>Eurotiomycetes</taxon>
        <taxon>Chaetothyriomycetidae</taxon>
        <taxon>Verrucariales</taxon>
        <taxon>Verrucariaceae</taxon>
        <taxon>Endocarpon</taxon>
    </lineage>
</organism>
<keyword evidence="2" id="KW-0472">Membrane</keyword>
<dbReference type="GO" id="GO:0005741">
    <property type="term" value="C:mitochondrial outer membrane"/>
    <property type="evidence" value="ECO:0007669"/>
    <property type="project" value="TreeGrafter"/>
</dbReference>
<comment type="caution">
    <text evidence="4">The sequence shown here is derived from an EMBL/GenBank/DDBJ whole genome shotgun (WGS) entry which is preliminary data.</text>
</comment>
<proteinExistence type="predicted"/>
<dbReference type="GO" id="GO:0007005">
    <property type="term" value="P:mitochondrion organization"/>
    <property type="evidence" value="ECO:0007669"/>
    <property type="project" value="TreeGrafter"/>
</dbReference>
<evidence type="ECO:0000313" key="5">
    <source>
        <dbReference type="Proteomes" id="UP000606974"/>
    </source>
</evidence>
<dbReference type="GO" id="GO:0055088">
    <property type="term" value="P:lipid homeostasis"/>
    <property type="evidence" value="ECO:0007669"/>
    <property type="project" value="InterPro"/>
</dbReference>
<dbReference type="InterPro" id="IPR039960">
    <property type="entry name" value="MCP1"/>
</dbReference>
<dbReference type="Proteomes" id="UP000606974">
    <property type="component" value="Unassembled WGS sequence"/>
</dbReference>
<sequence length="323" mass="35297">MADPTSPSLISMRELDPSPVESPLSPQSPSSPSAEKAKADDSSSPYLDNKPHQPPKPTSASTSTTLGLHPHTLTRTLLALQKYSTYPFALYLTFHITNTSLLPLVTRNLHSADSYLLLTRPYYQSQLLEPALLLAPLATHLLSGIALRIHRRRLGIRRHGAESRDERRRVPWPKLSTQSVLGYLLFPLVAGHGFVNRWLPLRLEGGSSGVGLRFVAHGFAKHPLVANLGYAALVGVGVWHVVGGTAKWLRLSPEFVEEGGDYGRVKARRRQWVVNGVAAFVAGLWMLGGLGVVGRGGKGVGTGWEIKAWDEIYRSVPVFGGWL</sequence>
<feature type="transmembrane region" description="Helical" evidence="2">
    <location>
        <begin position="224"/>
        <end position="242"/>
    </location>
</feature>
<feature type="domain" description="Mitochondrial adapter protein MCP1 transmembrane" evidence="3">
    <location>
        <begin position="187"/>
        <end position="297"/>
    </location>
</feature>
<name>A0A8H7E5U3_9EURO</name>
<dbReference type="OrthoDB" id="10259513at2759"/>
<evidence type="ECO:0000256" key="1">
    <source>
        <dbReference type="SAM" id="MobiDB-lite"/>
    </source>
</evidence>
<gene>
    <name evidence="4" type="ORF">GJ744_004157</name>
</gene>
<dbReference type="PANTHER" id="PTHR38409:SF1">
    <property type="entry name" value="MITOCHONDRIAL ADAPTER PROTEIN MCP1"/>
    <property type="match status" value="1"/>
</dbReference>
<reference evidence="4" key="1">
    <citation type="submission" date="2020-02" db="EMBL/GenBank/DDBJ databases">
        <authorList>
            <person name="Palmer J.M."/>
        </authorList>
    </citation>
    <scope>NUCLEOTIDE SEQUENCE</scope>
    <source>
        <strain evidence="4">EPUS1.4</strain>
        <tissue evidence="4">Thallus</tissue>
    </source>
</reference>
<evidence type="ECO:0000256" key="2">
    <source>
        <dbReference type="SAM" id="Phobius"/>
    </source>
</evidence>
<feature type="transmembrane region" description="Helical" evidence="2">
    <location>
        <begin position="88"/>
        <end position="110"/>
    </location>
</feature>
<feature type="transmembrane region" description="Helical" evidence="2">
    <location>
        <begin position="272"/>
        <end position="294"/>
    </location>
</feature>
<accession>A0A8H7E5U3</accession>
<feature type="compositionally biased region" description="Low complexity" evidence="1">
    <location>
        <begin position="17"/>
        <end position="34"/>
    </location>
</feature>
<evidence type="ECO:0000313" key="4">
    <source>
        <dbReference type="EMBL" id="KAF7511569.1"/>
    </source>
</evidence>